<accession>A0A1U7NGI4</accession>
<comment type="caution">
    <text evidence="1">The sequence shown here is derived from an EMBL/GenBank/DDBJ whole genome shotgun (WGS) entry which is preliminary data.</text>
</comment>
<reference evidence="1 2" key="1">
    <citation type="submission" date="2016-11" db="EMBL/GenBank/DDBJ databases">
        <title>Description of two novel members of the family Erysipelotrichaceae: Ileibacterium lipovorans gen. nov., sp. nov. and Dubosiella newyorkensis, gen. nov., sp. nov.</title>
        <authorList>
            <person name="Cox L.M."/>
            <person name="Sohn J."/>
            <person name="Tyrrell K.L."/>
            <person name="Citron D.M."/>
            <person name="Lawson P.A."/>
            <person name="Patel N.B."/>
            <person name="Iizumi T."/>
            <person name="Perez-Perez G.I."/>
            <person name="Goldstein E.J."/>
            <person name="Blaser M.J."/>
        </authorList>
    </citation>
    <scope>NUCLEOTIDE SEQUENCE [LARGE SCALE GENOMIC DNA]</scope>
    <source>
        <strain evidence="1 2">NYU-BL-A3</strain>
    </source>
</reference>
<evidence type="ECO:0000313" key="2">
    <source>
        <dbReference type="Proteomes" id="UP000186341"/>
    </source>
</evidence>
<keyword evidence="2" id="KW-1185">Reference proteome</keyword>
<evidence type="ECO:0000313" key="1">
    <source>
        <dbReference type="EMBL" id="OLU40192.1"/>
    </source>
</evidence>
<organism evidence="1 2">
    <name type="scientific">Ileibacterium valens</name>
    <dbReference type="NCBI Taxonomy" id="1862668"/>
    <lineage>
        <taxon>Bacteria</taxon>
        <taxon>Bacillati</taxon>
        <taxon>Bacillota</taxon>
        <taxon>Erysipelotrichia</taxon>
        <taxon>Erysipelotrichales</taxon>
        <taxon>Erysipelotrichaceae</taxon>
        <taxon>Ileibacterium</taxon>
    </lineage>
</organism>
<gene>
    <name evidence="1" type="ORF">BO222_05615</name>
</gene>
<name>A0A1U7NGI4_9FIRM</name>
<protein>
    <submittedName>
        <fullName evidence="1">Uncharacterized protein</fullName>
    </submittedName>
</protein>
<dbReference type="Proteomes" id="UP000186341">
    <property type="component" value="Unassembled WGS sequence"/>
</dbReference>
<proteinExistence type="predicted"/>
<dbReference type="EMBL" id="MPJW01000115">
    <property type="protein sequence ID" value="OLU40192.1"/>
    <property type="molecule type" value="Genomic_DNA"/>
</dbReference>
<dbReference type="AlphaFoldDB" id="A0A1U7NGI4"/>
<sequence>MTLQLYAWNDFFDHPYKGHKHDYRSVSAKGNIRIIDLKENPELFEHSYRLLMSCNGRTPKPLSEHKGINAMNIGEIFCPWDKISAKSEFPLRTVEDVPFINVYERPEDNTPFDISDIIAKRKKQS</sequence>